<dbReference type="GO" id="GO:0046872">
    <property type="term" value="F:metal ion binding"/>
    <property type="evidence" value="ECO:0007669"/>
    <property type="project" value="UniProtKB-KW"/>
</dbReference>
<accession>A0A1E3NV78</accession>
<keyword evidence="3" id="KW-0479">Metal-binding</keyword>
<evidence type="ECO:0000313" key="9">
    <source>
        <dbReference type="EMBL" id="ODQ56994.1"/>
    </source>
</evidence>
<keyword evidence="10" id="KW-1185">Reference proteome</keyword>
<dbReference type="InterPro" id="IPR050411">
    <property type="entry name" value="AlphaKG_dependent_hydroxylases"/>
</dbReference>
<comment type="similarity">
    <text evidence="2">Belongs to the gamma-BBH/TMLD family.</text>
</comment>
<name>A0A1E3NV78_WICAA</name>
<proteinExistence type="inferred from homology"/>
<evidence type="ECO:0000256" key="2">
    <source>
        <dbReference type="ARBA" id="ARBA00008654"/>
    </source>
</evidence>
<evidence type="ECO:0000256" key="6">
    <source>
        <dbReference type="ARBA" id="ARBA00023004"/>
    </source>
</evidence>
<dbReference type="Pfam" id="PF06155">
    <property type="entry name" value="GBBH-like_N"/>
    <property type="match status" value="1"/>
</dbReference>
<dbReference type="Proteomes" id="UP000094112">
    <property type="component" value="Unassembled WGS sequence"/>
</dbReference>
<dbReference type="InterPro" id="IPR003819">
    <property type="entry name" value="TauD/TfdA-like"/>
</dbReference>
<evidence type="ECO:0000256" key="4">
    <source>
        <dbReference type="ARBA" id="ARBA00022964"/>
    </source>
</evidence>
<dbReference type="InterPro" id="IPR010376">
    <property type="entry name" value="GBBH-like_N"/>
</dbReference>
<dbReference type="RefSeq" id="XP_019036201.1">
    <property type="nucleotide sequence ID" value="XM_019182825.1"/>
</dbReference>
<reference evidence="9 10" key="1">
    <citation type="journal article" date="2016" name="Proc. Natl. Acad. Sci. U.S.A.">
        <title>Comparative genomics of biotechnologically important yeasts.</title>
        <authorList>
            <person name="Riley R."/>
            <person name="Haridas S."/>
            <person name="Wolfe K.H."/>
            <person name="Lopes M.R."/>
            <person name="Hittinger C.T."/>
            <person name="Goeker M."/>
            <person name="Salamov A.A."/>
            <person name="Wisecaver J.H."/>
            <person name="Long T.M."/>
            <person name="Calvey C.H."/>
            <person name="Aerts A.L."/>
            <person name="Barry K.W."/>
            <person name="Choi C."/>
            <person name="Clum A."/>
            <person name="Coughlan A.Y."/>
            <person name="Deshpande S."/>
            <person name="Douglass A.P."/>
            <person name="Hanson S.J."/>
            <person name="Klenk H.-P."/>
            <person name="LaButti K.M."/>
            <person name="Lapidus A."/>
            <person name="Lindquist E.A."/>
            <person name="Lipzen A.M."/>
            <person name="Meier-Kolthoff J.P."/>
            <person name="Ohm R.A."/>
            <person name="Otillar R.P."/>
            <person name="Pangilinan J.L."/>
            <person name="Peng Y."/>
            <person name="Rokas A."/>
            <person name="Rosa C.A."/>
            <person name="Scheuner C."/>
            <person name="Sibirny A.A."/>
            <person name="Slot J.C."/>
            <person name="Stielow J.B."/>
            <person name="Sun H."/>
            <person name="Kurtzman C.P."/>
            <person name="Blackwell M."/>
            <person name="Grigoriev I.V."/>
            <person name="Jeffries T.W."/>
        </authorList>
    </citation>
    <scope>NUCLEOTIDE SEQUENCE [LARGE SCALE GENOMIC DNA]</scope>
    <source>
        <strain evidence="10">ATCC 58044 / CBS 1984 / NCYC 433 / NRRL Y-366-8</strain>
    </source>
</reference>
<evidence type="ECO:0000259" key="8">
    <source>
        <dbReference type="Pfam" id="PF06155"/>
    </source>
</evidence>
<evidence type="ECO:0000259" key="7">
    <source>
        <dbReference type="Pfam" id="PF02668"/>
    </source>
</evidence>
<keyword evidence="6" id="KW-0408">Iron</keyword>
<dbReference type="SUPFAM" id="SSF51197">
    <property type="entry name" value="Clavaminate synthase-like"/>
    <property type="match status" value="1"/>
</dbReference>
<dbReference type="Pfam" id="PF02668">
    <property type="entry name" value="TauD"/>
    <property type="match status" value="1"/>
</dbReference>
<feature type="domain" description="TauD/TfdA-like" evidence="7">
    <location>
        <begin position="160"/>
        <end position="419"/>
    </location>
</feature>
<evidence type="ECO:0000256" key="3">
    <source>
        <dbReference type="ARBA" id="ARBA00022723"/>
    </source>
</evidence>
<dbReference type="STRING" id="683960.A0A1E3NV78"/>
<keyword evidence="5" id="KW-0560">Oxidoreductase</keyword>
<dbReference type="Gene3D" id="3.60.130.10">
    <property type="entry name" value="Clavaminate synthase-like"/>
    <property type="match status" value="1"/>
</dbReference>
<comment type="cofactor">
    <cofactor evidence="1">
        <name>Fe(2+)</name>
        <dbReference type="ChEBI" id="CHEBI:29033"/>
    </cofactor>
</comment>
<dbReference type="GO" id="GO:0016706">
    <property type="term" value="F:2-oxoglutarate-dependent dioxygenase activity"/>
    <property type="evidence" value="ECO:0007669"/>
    <property type="project" value="UniProtKB-ARBA"/>
</dbReference>
<dbReference type="PANTHER" id="PTHR10696:SF25">
    <property type="entry name" value="OXIDOREDUCTASE AIM17-RELATED"/>
    <property type="match status" value="1"/>
</dbReference>
<sequence>MLRSKIKPASTFNSFRSFIKQRSISTEPSTPAINEVVGNNIKVIHNHKWTSFEFLNQNKSFSYNNTFLRDSSTSSSSIDPESGQKLFTTASIIESYPKSIEFPANDRIQITWNDGEISEFDQSFLESNATIENRKFGKYFDEDIVTWDINKELTIDNVPKIDYNDYLTKKESISKVLENLNKYGLSQIINIPTKSDKDHDSSPIVQQIGERIGYIKQTFYGTVFDVRSVPNAKNIAYTSQFLPLHQDLLYYESPPGLQLLHFIKNKSIGGENVFADGFAAARHVKTVDPEAYLALQSVPINYHYDKDGHSYYYSRPLIVENEVVGQGVYGEKDHFKEVNYSPPFQAPFDFGITELGDRHVFQDFLRGLKEFEDYINDPENQLKFKVEENTCIIFDNRRVLHARDQFDNNSGERWLKGCYIDKDAYLSKLRVTKKQIK</sequence>
<dbReference type="InterPro" id="IPR042098">
    <property type="entry name" value="TauD-like_sf"/>
</dbReference>
<dbReference type="CDD" id="cd00250">
    <property type="entry name" value="CAS_like"/>
    <property type="match status" value="1"/>
</dbReference>
<dbReference type="GeneID" id="30200071"/>
<dbReference type="EMBL" id="KV454214">
    <property type="protein sequence ID" value="ODQ56994.1"/>
    <property type="molecule type" value="Genomic_DNA"/>
</dbReference>
<dbReference type="GO" id="GO:0045329">
    <property type="term" value="P:carnitine biosynthetic process"/>
    <property type="evidence" value="ECO:0007669"/>
    <property type="project" value="TreeGrafter"/>
</dbReference>
<dbReference type="AlphaFoldDB" id="A0A1E3NV78"/>
<dbReference type="InterPro" id="IPR038492">
    <property type="entry name" value="GBBH-like_N_sf"/>
</dbReference>
<keyword evidence="4" id="KW-0223">Dioxygenase</keyword>
<dbReference type="OrthoDB" id="406634at2759"/>
<evidence type="ECO:0000256" key="5">
    <source>
        <dbReference type="ARBA" id="ARBA00023002"/>
    </source>
</evidence>
<dbReference type="GO" id="GO:0005739">
    <property type="term" value="C:mitochondrion"/>
    <property type="evidence" value="ECO:0007669"/>
    <property type="project" value="TreeGrafter"/>
</dbReference>
<organism evidence="9 10">
    <name type="scientific">Wickerhamomyces anomalus (strain ATCC 58044 / CBS 1984 / NCYC 433 / NRRL Y-366-8)</name>
    <name type="common">Yeast</name>
    <name type="synonym">Hansenula anomala</name>
    <dbReference type="NCBI Taxonomy" id="683960"/>
    <lineage>
        <taxon>Eukaryota</taxon>
        <taxon>Fungi</taxon>
        <taxon>Dikarya</taxon>
        <taxon>Ascomycota</taxon>
        <taxon>Saccharomycotina</taxon>
        <taxon>Saccharomycetes</taxon>
        <taxon>Phaffomycetales</taxon>
        <taxon>Wickerhamomycetaceae</taxon>
        <taxon>Wickerhamomyces</taxon>
    </lineage>
</organism>
<feature type="domain" description="Gamma-butyrobetaine hydroxylase-like N-terminal" evidence="8">
    <location>
        <begin position="57"/>
        <end position="118"/>
    </location>
</feature>
<evidence type="ECO:0000256" key="1">
    <source>
        <dbReference type="ARBA" id="ARBA00001954"/>
    </source>
</evidence>
<evidence type="ECO:0008006" key="11">
    <source>
        <dbReference type="Google" id="ProtNLM"/>
    </source>
</evidence>
<evidence type="ECO:0000313" key="10">
    <source>
        <dbReference type="Proteomes" id="UP000094112"/>
    </source>
</evidence>
<gene>
    <name evidence="9" type="ORF">WICANDRAFT_58527</name>
</gene>
<protein>
    <recommendedName>
        <fullName evidence="11">TauD/TfdA-like domain-containing protein</fullName>
    </recommendedName>
</protein>
<dbReference type="PANTHER" id="PTHR10696">
    <property type="entry name" value="GAMMA-BUTYROBETAINE HYDROXYLASE-RELATED"/>
    <property type="match status" value="1"/>
</dbReference>
<dbReference type="Gene3D" id="3.30.2020.30">
    <property type="match status" value="1"/>
</dbReference>